<proteinExistence type="predicted"/>
<dbReference type="STRING" id="41067.A0A2I2F9K7"/>
<name>A0A2I2F9K7_ASPCN</name>
<protein>
    <submittedName>
        <fullName evidence="2">Uncharacterized protein</fullName>
    </submittedName>
</protein>
<gene>
    <name evidence="2" type="ORF">BDW47DRAFT_126497</name>
</gene>
<accession>A0A2I2F9K7</accession>
<feature type="region of interest" description="Disordered" evidence="1">
    <location>
        <begin position="138"/>
        <end position="175"/>
    </location>
</feature>
<keyword evidence="3" id="KW-1185">Reference proteome</keyword>
<dbReference type="OrthoDB" id="5376498at2759"/>
<sequence>MDSSPSNHQGHHGMFPRLVSQPDPLSLTLLFKKHKTTVLLMLPSTSTIATTKELLLRSLQSRGLQEINGDVIPDDASNIEFGVPVDKNDLEKGWTSLEPDVPQELLTKSAGRKSAVGQGTLQAAELKNGQSIAFRFRKRGAEDHAQDDTVDDLEDPGWDVILPKYEEEEEEEEMS</sequence>
<organism evidence="2 3">
    <name type="scientific">Aspergillus candidus</name>
    <dbReference type="NCBI Taxonomy" id="41067"/>
    <lineage>
        <taxon>Eukaryota</taxon>
        <taxon>Fungi</taxon>
        <taxon>Dikarya</taxon>
        <taxon>Ascomycota</taxon>
        <taxon>Pezizomycotina</taxon>
        <taxon>Eurotiomycetes</taxon>
        <taxon>Eurotiomycetidae</taxon>
        <taxon>Eurotiales</taxon>
        <taxon>Aspergillaceae</taxon>
        <taxon>Aspergillus</taxon>
        <taxon>Aspergillus subgen. Circumdati</taxon>
    </lineage>
</organism>
<dbReference type="Proteomes" id="UP000234585">
    <property type="component" value="Unassembled WGS sequence"/>
</dbReference>
<feature type="compositionally biased region" description="Acidic residues" evidence="1">
    <location>
        <begin position="148"/>
        <end position="157"/>
    </location>
</feature>
<evidence type="ECO:0000313" key="2">
    <source>
        <dbReference type="EMBL" id="PLB37301.1"/>
    </source>
</evidence>
<dbReference type="RefSeq" id="XP_024671313.1">
    <property type="nucleotide sequence ID" value="XM_024816563.1"/>
</dbReference>
<evidence type="ECO:0000256" key="1">
    <source>
        <dbReference type="SAM" id="MobiDB-lite"/>
    </source>
</evidence>
<feature type="compositionally biased region" description="Acidic residues" evidence="1">
    <location>
        <begin position="166"/>
        <end position="175"/>
    </location>
</feature>
<reference evidence="2 3" key="1">
    <citation type="submission" date="2017-12" db="EMBL/GenBank/DDBJ databases">
        <authorList>
            <consortium name="DOE Joint Genome Institute"/>
            <person name="Haridas S."/>
            <person name="Kjaerbolling I."/>
            <person name="Vesth T.C."/>
            <person name="Frisvad J.C."/>
            <person name="Nybo J.L."/>
            <person name="Theobald S."/>
            <person name="Kuo A."/>
            <person name="Bowyer P."/>
            <person name="Matsuda Y."/>
            <person name="Mondo S."/>
            <person name="Lyhne E.K."/>
            <person name="Kogle M.E."/>
            <person name="Clum A."/>
            <person name="Lipzen A."/>
            <person name="Salamov A."/>
            <person name="Ngan C.Y."/>
            <person name="Daum C."/>
            <person name="Chiniquy J."/>
            <person name="Barry K."/>
            <person name="LaButti K."/>
            <person name="Simmons B.A."/>
            <person name="Magnuson J.K."/>
            <person name="Mortensen U.H."/>
            <person name="Larsen T.O."/>
            <person name="Grigoriev I.V."/>
            <person name="Baker S.E."/>
            <person name="Andersen M.R."/>
            <person name="Nordberg H.P."/>
            <person name="Cantor M.N."/>
            <person name="Hua S.X."/>
        </authorList>
    </citation>
    <scope>NUCLEOTIDE SEQUENCE [LARGE SCALE GENOMIC DNA]</scope>
    <source>
        <strain evidence="2 3">CBS 102.13</strain>
    </source>
</reference>
<evidence type="ECO:0000313" key="3">
    <source>
        <dbReference type="Proteomes" id="UP000234585"/>
    </source>
</evidence>
<dbReference type="GeneID" id="36523723"/>
<dbReference type="EMBL" id="KZ559144">
    <property type="protein sequence ID" value="PLB37301.1"/>
    <property type="molecule type" value="Genomic_DNA"/>
</dbReference>
<dbReference type="AlphaFoldDB" id="A0A2I2F9K7"/>